<name>A0A3B3ZTQ1_9GOBI</name>
<evidence type="ECO:0000259" key="5">
    <source>
        <dbReference type="PROSITE" id="PS50089"/>
    </source>
</evidence>
<evidence type="ECO:0000256" key="2">
    <source>
        <dbReference type="ARBA" id="ARBA00022771"/>
    </source>
</evidence>
<keyword evidence="2 4" id="KW-0863">Zinc-finger</keyword>
<evidence type="ECO:0000256" key="3">
    <source>
        <dbReference type="ARBA" id="ARBA00022833"/>
    </source>
</evidence>
<dbReference type="PROSITE" id="PS00518">
    <property type="entry name" value="ZF_RING_1"/>
    <property type="match status" value="1"/>
</dbReference>
<dbReference type="SMART" id="SM00184">
    <property type="entry name" value="RING"/>
    <property type="match status" value="1"/>
</dbReference>
<dbReference type="Proteomes" id="UP000261520">
    <property type="component" value="Unplaced"/>
</dbReference>
<feature type="domain" description="RING-type" evidence="5">
    <location>
        <begin position="19"/>
        <end position="59"/>
    </location>
</feature>
<dbReference type="PANTHER" id="PTHR25465:SF32">
    <property type="entry name" value="BLOODTHIRSTY-RELATED GENE FAMILY, MEMBER 16 ISOFORM X1-RELATED"/>
    <property type="match status" value="1"/>
</dbReference>
<dbReference type="Gene3D" id="4.10.830.40">
    <property type="match status" value="1"/>
</dbReference>
<dbReference type="GO" id="GO:0008270">
    <property type="term" value="F:zinc ion binding"/>
    <property type="evidence" value="ECO:0007669"/>
    <property type="project" value="UniProtKB-KW"/>
</dbReference>
<accession>A0A3B3ZTQ1</accession>
<evidence type="ECO:0000313" key="6">
    <source>
        <dbReference type="Ensembl" id="ENSPMGP00000008073.1"/>
    </source>
</evidence>
<dbReference type="STRING" id="409849.ENSPMGP00000008073"/>
<keyword evidence="3" id="KW-0862">Zinc</keyword>
<keyword evidence="7" id="KW-1185">Reference proteome</keyword>
<dbReference type="Ensembl" id="ENSPMGT00000008588.1">
    <property type="protein sequence ID" value="ENSPMGP00000008073.1"/>
    <property type="gene ID" value="ENSPMGG00000006680.1"/>
</dbReference>
<protein>
    <recommendedName>
        <fullName evidence="5">RING-type domain-containing protein</fullName>
    </recommendedName>
</protein>
<keyword evidence="1" id="KW-0479">Metal-binding</keyword>
<evidence type="ECO:0000313" key="7">
    <source>
        <dbReference type="Proteomes" id="UP000261520"/>
    </source>
</evidence>
<reference evidence="6" key="2">
    <citation type="submission" date="2025-09" db="UniProtKB">
        <authorList>
            <consortium name="Ensembl"/>
        </authorList>
    </citation>
    <scope>IDENTIFICATION</scope>
</reference>
<dbReference type="InterPro" id="IPR001841">
    <property type="entry name" value="Znf_RING"/>
</dbReference>
<dbReference type="SUPFAM" id="SSF57850">
    <property type="entry name" value="RING/U-box"/>
    <property type="match status" value="1"/>
</dbReference>
<dbReference type="Pfam" id="PF13445">
    <property type="entry name" value="zf-RING_UBOX"/>
    <property type="match status" value="1"/>
</dbReference>
<dbReference type="InterPro" id="IPR051051">
    <property type="entry name" value="E3_ubiq-ligase_TRIM/RNF"/>
</dbReference>
<evidence type="ECO:0000256" key="1">
    <source>
        <dbReference type="ARBA" id="ARBA00022723"/>
    </source>
</evidence>
<reference evidence="6" key="1">
    <citation type="submission" date="2025-08" db="UniProtKB">
        <authorList>
            <consortium name="Ensembl"/>
        </authorList>
    </citation>
    <scope>IDENTIFICATION</scope>
</reference>
<dbReference type="InterPro" id="IPR013083">
    <property type="entry name" value="Znf_RING/FYVE/PHD"/>
</dbReference>
<dbReference type="PANTHER" id="PTHR25465">
    <property type="entry name" value="B-BOX DOMAIN CONTAINING"/>
    <property type="match status" value="1"/>
</dbReference>
<dbReference type="InterPro" id="IPR027370">
    <property type="entry name" value="Znf-RING_euk"/>
</dbReference>
<dbReference type="Gene3D" id="3.30.40.10">
    <property type="entry name" value="Zinc/RING finger domain, C3HC4 (zinc finger)"/>
    <property type="match status" value="1"/>
</dbReference>
<dbReference type="InterPro" id="IPR017907">
    <property type="entry name" value="Znf_RING_CS"/>
</dbReference>
<dbReference type="AlphaFoldDB" id="A0A3B3ZTQ1"/>
<sequence length="161" mass="18303">IAAPKEANTTKLSEDQFLCSICLDVFTDPVTLPCGHNFCKTCIHHHWSIQATSQCPYCKQVFNPKPDLKINIFISEMAGQFRQSKLTNSSQRQTNPEEVFCDFCTYPKSRALKSCQECQSSFCESHLAPHLIIDNLQTHTLVDPQRNLKCMVSRTNISVYV</sequence>
<proteinExistence type="predicted"/>
<dbReference type="PROSITE" id="PS50089">
    <property type="entry name" value="ZF_RING_2"/>
    <property type="match status" value="1"/>
</dbReference>
<evidence type="ECO:0000256" key="4">
    <source>
        <dbReference type="PROSITE-ProRule" id="PRU00175"/>
    </source>
</evidence>
<organism evidence="6 7">
    <name type="scientific">Periophthalmus magnuspinnatus</name>
    <dbReference type="NCBI Taxonomy" id="409849"/>
    <lineage>
        <taxon>Eukaryota</taxon>
        <taxon>Metazoa</taxon>
        <taxon>Chordata</taxon>
        <taxon>Craniata</taxon>
        <taxon>Vertebrata</taxon>
        <taxon>Euteleostomi</taxon>
        <taxon>Actinopterygii</taxon>
        <taxon>Neopterygii</taxon>
        <taxon>Teleostei</taxon>
        <taxon>Neoteleostei</taxon>
        <taxon>Acanthomorphata</taxon>
        <taxon>Gobiaria</taxon>
        <taxon>Gobiiformes</taxon>
        <taxon>Gobioidei</taxon>
        <taxon>Gobiidae</taxon>
        <taxon>Oxudercinae</taxon>
        <taxon>Periophthalmus</taxon>
    </lineage>
</organism>